<dbReference type="PROSITE" id="PS50097">
    <property type="entry name" value="BTB"/>
    <property type="match status" value="1"/>
</dbReference>
<organism evidence="4 5">
    <name type="scientific">Laodelphax striatellus</name>
    <name type="common">Small brown planthopper</name>
    <name type="synonym">Delphax striatella</name>
    <dbReference type="NCBI Taxonomy" id="195883"/>
    <lineage>
        <taxon>Eukaryota</taxon>
        <taxon>Metazoa</taxon>
        <taxon>Ecdysozoa</taxon>
        <taxon>Arthropoda</taxon>
        <taxon>Hexapoda</taxon>
        <taxon>Insecta</taxon>
        <taxon>Pterygota</taxon>
        <taxon>Neoptera</taxon>
        <taxon>Paraneoptera</taxon>
        <taxon>Hemiptera</taxon>
        <taxon>Auchenorrhyncha</taxon>
        <taxon>Fulgoroidea</taxon>
        <taxon>Delphacidae</taxon>
        <taxon>Criomorphinae</taxon>
        <taxon>Laodelphax</taxon>
    </lineage>
</organism>
<evidence type="ECO:0000259" key="3">
    <source>
        <dbReference type="PROSITE" id="PS50097"/>
    </source>
</evidence>
<evidence type="ECO:0000313" key="4">
    <source>
        <dbReference type="EMBL" id="RZF41514.1"/>
    </source>
</evidence>
<dbReference type="SUPFAM" id="SSF54695">
    <property type="entry name" value="POZ domain"/>
    <property type="match status" value="1"/>
</dbReference>
<proteinExistence type="predicted"/>
<keyword evidence="1" id="KW-0217">Developmental protein</keyword>
<accession>A0A482X6V9</accession>
<protein>
    <recommendedName>
        <fullName evidence="3">BTB domain-containing protein</fullName>
    </recommendedName>
</protein>
<dbReference type="AlphaFoldDB" id="A0A482X6V9"/>
<dbReference type="FunCoup" id="A0A482X6V9">
    <property type="interactions" value="1413"/>
</dbReference>
<dbReference type="Proteomes" id="UP000291343">
    <property type="component" value="Unassembled WGS sequence"/>
</dbReference>
<gene>
    <name evidence="4" type="ORF">LSTR_LSTR000228</name>
</gene>
<dbReference type="Pfam" id="PF00651">
    <property type="entry name" value="BTB"/>
    <property type="match status" value="1"/>
</dbReference>
<evidence type="ECO:0000256" key="2">
    <source>
        <dbReference type="SAM" id="MobiDB-lite"/>
    </source>
</evidence>
<dbReference type="GO" id="GO:0007281">
    <property type="term" value="P:germ cell development"/>
    <property type="evidence" value="ECO:0007669"/>
    <property type="project" value="InterPro"/>
</dbReference>
<dbReference type="SMART" id="SM00225">
    <property type="entry name" value="BTB"/>
    <property type="match status" value="1"/>
</dbReference>
<dbReference type="CDD" id="cd18305">
    <property type="entry name" value="BTB_POZ_GCL"/>
    <property type="match status" value="1"/>
</dbReference>
<evidence type="ECO:0000256" key="1">
    <source>
        <dbReference type="ARBA" id="ARBA00022473"/>
    </source>
</evidence>
<reference evidence="4 5" key="1">
    <citation type="journal article" date="2017" name="Gigascience">
        <title>Genome sequence of the small brown planthopper, Laodelphax striatellus.</title>
        <authorList>
            <person name="Zhu J."/>
            <person name="Jiang F."/>
            <person name="Wang X."/>
            <person name="Yang P."/>
            <person name="Bao Y."/>
            <person name="Zhao W."/>
            <person name="Wang W."/>
            <person name="Lu H."/>
            <person name="Wang Q."/>
            <person name="Cui N."/>
            <person name="Li J."/>
            <person name="Chen X."/>
            <person name="Luo L."/>
            <person name="Yu J."/>
            <person name="Kang L."/>
            <person name="Cui F."/>
        </authorList>
    </citation>
    <scope>NUCLEOTIDE SEQUENCE [LARGE SCALE GENOMIC DNA]</scope>
    <source>
        <strain evidence="4">Lst14</strain>
    </source>
</reference>
<dbReference type="PANTHER" id="PTHR23231">
    <property type="entry name" value="GERM CELL-LESS PROTEIN"/>
    <property type="match status" value="1"/>
</dbReference>
<sequence length="492" mass="57101">MGGAFSRLSSERIKSYLSSNRKKRKLEECDEEEFFGQYLNPKKRKMVCTAKYIYKALFLDGQDHDIIVDVLGKEWKLHKIYLQQSPYFASMFSGSWNETNKSYIKIEVPDPNVTLEALTVLFGSLYPSDEVTLEPCNIVAVLAAANLFQCEGLIDQCAEVMLQTISPLTAVDYYNASHQYNLKEVRQRTLKFFNINLINYFQEHADRLRHISEELMGELVHSKDLCVVQMEFSLYLMLRHWMYLRLHPDAIPSNPDRPDHPEERYFKERSLDEPEFLLTEEGDRFKLVFRGLRLEHVIIHVEDFNTIIEDRIIPHTWLYPTLVSLWHQVLLNENMTETDPLDVPENVFYTKCMRLGRVVISKEPVSWRWNGFMMGLNLVWCLTPSYLSVKRHRAFMPNNSTRNFVCRVSVISQDQQKQATVEQCSGIVKFTLTRFEEVTVMDLKKDFTYPITISISLLISTPNSKPTLPPISTITVDKPPPPVSVSSNADTA</sequence>
<comment type="caution">
    <text evidence="4">The sequence shown here is derived from an EMBL/GenBank/DDBJ whole genome shotgun (WGS) entry which is preliminary data.</text>
</comment>
<dbReference type="SMR" id="A0A482X6V9"/>
<dbReference type="EMBL" id="QKKF02016774">
    <property type="protein sequence ID" value="RZF41514.1"/>
    <property type="molecule type" value="Genomic_DNA"/>
</dbReference>
<dbReference type="InterPro" id="IPR043380">
    <property type="entry name" value="Gcl-like"/>
</dbReference>
<keyword evidence="5" id="KW-1185">Reference proteome</keyword>
<feature type="region of interest" description="Disordered" evidence="2">
    <location>
        <begin position="472"/>
        <end position="492"/>
    </location>
</feature>
<dbReference type="Gene3D" id="3.30.710.10">
    <property type="entry name" value="Potassium Channel Kv1.1, Chain A"/>
    <property type="match status" value="1"/>
</dbReference>
<feature type="domain" description="BTB" evidence="3">
    <location>
        <begin position="64"/>
        <end position="134"/>
    </location>
</feature>
<dbReference type="InterPro" id="IPR011333">
    <property type="entry name" value="SKP1/BTB/POZ_sf"/>
</dbReference>
<name>A0A482X6V9_LAOST</name>
<dbReference type="InParanoid" id="A0A482X6V9"/>
<dbReference type="OrthoDB" id="6359943at2759"/>
<evidence type="ECO:0000313" key="5">
    <source>
        <dbReference type="Proteomes" id="UP000291343"/>
    </source>
</evidence>
<dbReference type="PANTHER" id="PTHR23231:SF17">
    <property type="entry name" value="BTB DOMAIN-CONTAINING PROTEIN"/>
    <property type="match status" value="1"/>
</dbReference>
<dbReference type="InterPro" id="IPR000210">
    <property type="entry name" value="BTB/POZ_dom"/>
</dbReference>